<organism evidence="6 7">
    <name type="scientific">Tulasnella calospora MUT 4182</name>
    <dbReference type="NCBI Taxonomy" id="1051891"/>
    <lineage>
        <taxon>Eukaryota</taxon>
        <taxon>Fungi</taxon>
        <taxon>Dikarya</taxon>
        <taxon>Basidiomycota</taxon>
        <taxon>Agaricomycotina</taxon>
        <taxon>Agaricomycetes</taxon>
        <taxon>Cantharellales</taxon>
        <taxon>Tulasnellaceae</taxon>
        <taxon>Tulasnella</taxon>
    </lineage>
</organism>
<evidence type="ECO:0000313" key="7">
    <source>
        <dbReference type="Proteomes" id="UP000054248"/>
    </source>
</evidence>
<dbReference type="AlphaFoldDB" id="A0A0C3QUH9"/>
<reference evidence="7" key="2">
    <citation type="submission" date="2015-01" db="EMBL/GenBank/DDBJ databases">
        <title>Evolutionary Origins and Diversification of the Mycorrhizal Mutualists.</title>
        <authorList>
            <consortium name="DOE Joint Genome Institute"/>
            <consortium name="Mycorrhizal Genomics Consortium"/>
            <person name="Kohler A."/>
            <person name="Kuo A."/>
            <person name="Nagy L.G."/>
            <person name="Floudas D."/>
            <person name="Copeland A."/>
            <person name="Barry K.W."/>
            <person name="Cichocki N."/>
            <person name="Veneault-Fourrey C."/>
            <person name="LaButti K."/>
            <person name="Lindquist E.A."/>
            <person name="Lipzen A."/>
            <person name="Lundell T."/>
            <person name="Morin E."/>
            <person name="Murat C."/>
            <person name="Riley R."/>
            <person name="Ohm R."/>
            <person name="Sun H."/>
            <person name="Tunlid A."/>
            <person name="Henrissat B."/>
            <person name="Grigoriev I.V."/>
            <person name="Hibbett D.S."/>
            <person name="Martin F."/>
        </authorList>
    </citation>
    <scope>NUCLEOTIDE SEQUENCE [LARGE SCALE GENOMIC DNA]</scope>
    <source>
        <strain evidence="7">MUT 4182</strain>
    </source>
</reference>
<comment type="similarity">
    <text evidence="2 4">Belongs to the ATPase inhibitor family.</text>
</comment>
<name>A0A0C3QUH9_9AGAM</name>
<keyword evidence="7" id="KW-1185">Reference proteome</keyword>
<keyword evidence="3" id="KW-0496">Mitochondrion</keyword>
<evidence type="ECO:0000256" key="1">
    <source>
        <dbReference type="ARBA" id="ARBA00004173"/>
    </source>
</evidence>
<proteinExistence type="inferred from homology"/>
<dbReference type="Proteomes" id="UP000054248">
    <property type="component" value="Unassembled WGS sequence"/>
</dbReference>
<dbReference type="GO" id="GO:0042030">
    <property type="term" value="F:ATPase inhibitor activity"/>
    <property type="evidence" value="ECO:0007669"/>
    <property type="project" value="InterPro"/>
</dbReference>
<dbReference type="Gene3D" id="1.20.5.500">
    <property type="entry name" value="Single helix bin"/>
    <property type="match status" value="1"/>
</dbReference>
<accession>A0A0C3QUH9</accession>
<feature type="coiled-coil region" evidence="5">
    <location>
        <begin position="50"/>
        <end position="84"/>
    </location>
</feature>
<dbReference type="InterPro" id="IPR007648">
    <property type="entry name" value="ATPase_inhibitor_mt"/>
</dbReference>
<dbReference type="OrthoDB" id="5532350at2759"/>
<evidence type="ECO:0000313" key="6">
    <source>
        <dbReference type="EMBL" id="KIO32114.1"/>
    </source>
</evidence>
<comment type="subcellular location">
    <subcellularLocation>
        <location evidence="1">Mitochondrion</location>
    </subcellularLocation>
</comment>
<reference evidence="6 7" key="1">
    <citation type="submission" date="2014-04" db="EMBL/GenBank/DDBJ databases">
        <authorList>
            <consortium name="DOE Joint Genome Institute"/>
            <person name="Kuo A."/>
            <person name="Girlanda M."/>
            <person name="Perotto S."/>
            <person name="Kohler A."/>
            <person name="Nagy L.G."/>
            <person name="Floudas D."/>
            <person name="Copeland A."/>
            <person name="Barry K.W."/>
            <person name="Cichocki N."/>
            <person name="Veneault-Fourrey C."/>
            <person name="LaButti K."/>
            <person name="Lindquist E.A."/>
            <person name="Lipzen A."/>
            <person name="Lundell T."/>
            <person name="Morin E."/>
            <person name="Murat C."/>
            <person name="Sun H."/>
            <person name="Tunlid A."/>
            <person name="Henrissat B."/>
            <person name="Grigoriev I.V."/>
            <person name="Hibbett D.S."/>
            <person name="Martin F."/>
            <person name="Nordberg H.P."/>
            <person name="Cantor M.N."/>
            <person name="Hua S.X."/>
        </authorList>
    </citation>
    <scope>NUCLEOTIDE SEQUENCE [LARGE SCALE GENOMIC DNA]</scope>
    <source>
        <strain evidence="6 7">MUT 4182</strain>
    </source>
</reference>
<evidence type="ECO:0000256" key="4">
    <source>
        <dbReference type="RuleBase" id="RU368087"/>
    </source>
</evidence>
<evidence type="ECO:0000256" key="3">
    <source>
        <dbReference type="ARBA" id="ARBA00023128"/>
    </source>
</evidence>
<protein>
    <recommendedName>
        <fullName evidence="4">ATPase inhibitor, mitochondrial</fullName>
    </recommendedName>
</protein>
<dbReference type="EMBL" id="KN822957">
    <property type="protein sequence ID" value="KIO32114.1"/>
    <property type="molecule type" value="Genomic_DNA"/>
</dbReference>
<dbReference type="STRING" id="1051891.A0A0C3QUH9"/>
<evidence type="ECO:0000256" key="5">
    <source>
        <dbReference type="SAM" id="Coils"/>
    </source>
</evidence>
<dbReference type="HOGENOM" id="CLU_145563_3_0_1"/>
<evidence type="ECO:0000256" key="2">
    <source>
        <dbReference type="ARBA" id="ARBA00010901"/>
    </source>
</evidence>
<dbReference type="GO" id="GO:0005739">
    <property type="term" value="C:mitochondrion"/>
    <property type="evidence" value="ECO:0007669"/>
    <property type="project" value="UniProtKB-SubCell"/>
</dbReference>
<comment type="function">
    <text evidence="4">Inhibits the enzyme activity of ATPase.</text>
</comment>
<dbReference type="Pfam" id="PF04568">
    <property type="entry name" value="IATP"/>
    <property type="match status" value="1"/>
</dbReference>
<sequence length="92" mass="10368">MFTATRLARRLPALRGIAKRSYSDGRVAGATANSREFSKKEKAHEDQYIRLHEKEQLEKLRKLIAKQEADLANLKQQVEEQGKKTNGGSGSQ</sequence>
<gene>
    <name evidence="6" type="ORF">M407DRAFT_241556</name>
</gene>
<keyword evidence="5" id="KW-0175">Coiled coil</keyword>